<accession>R4X1R6</accession>
<dbReference type="PATRIC" id="fig|758793.3.peg.4503"/>
<evidence type="ECO:0000256" key="1">
    <source>
        <dbReference type="ARBA" id="ARBA00004417"/>
    </source>
</evidence>
<dbReference type="InterPro" id="IPR027417">
    <property type="entry name" value="P-loop_NTPase"/>
</dbReference>
<dbReference type="InterPro" id="IPR003439">
    <property type="entry name" value="ABC_transporter-like_ATP-bd"/>
</dbReference>
<evidence type="ECO:0000259" key="9">
    <source>
        <dbReference type="PROSITE" id="PS50893"/>
    </source>
</evidence>
<dbReference type="Proteomes" id="UP000013966">
    <property type="component" value="Chromosome 3"/>
</dbReference>
<evidence type="ECO:0000256" key="3">
    <source>
        <dbReference type="ARBA" id="ARBA00022448"/>
    </source>
</evidence>
<evidence type="ECO:0000256" key="4">
    <source>
        <dbReference type="ARBA" id="ARBA00022475"/>
    </source>
</evidence>
<comment type="similarity">
    <text evidence="2">Belongs to the ABC transporter superfamily.</text>
</comment>
<name>R4X1R6_9BURK</name>
<keyword evidence="11" id="KW-1185">Reference proteome</keyword>
<comment type="subcellular location">
    <subcellularLocation>
        <location evidence="1">Cell inner membrane</location>
        <topology evidence="1">Peripheral membrane protein</topology>
    </subcellularLocation>
</comment>
<dbReference type="GO" id="GO:0016887">
    <property type="term" value="F:ATP hydrolysis activity"/>
    <property type="evidence" value="ECO:0007669"/>
    <property type="project" value="InterPro"/>
</dbReference>
<dbReference type="AlphaFoldDB" id="R4X1R6"/>
<dbReference type="SMART" id="SM00382">
    <property type="entry name" value="AAA"/>
    <property type="match status" value="1"/>
</dbReference>
<reference evidence="10 11" key="2">
    <citation type="journal article" date="2018" name="Int. J. Syst. Evol. Microbiol.">
        <title>Burkholderia insecticola sp. nov., a gut symbiotic bacterium of the bean bug Riptortus pedestris.</title>
        <authorList>
            <person name="Takeshita K."/>
            <person name="Tamaki H."/>
            <person name="Ohbayashi T."/>
            <person name="Meng X.-Y."/>
            <person name="Sone T."/>
            <person name="Mitani Y."/>
            <person name="Peeters C."/>
            <person name="Kikuchi Y."/>
            <person name="Vandamme P."/>
        </authorList>
    </citation>
    <scope>NUCLEOTIDE SEQUENCE [LARGE SCALE GENOMIC DNA]</scope>
    <source>
        <strain evidence="10">RPE64</strain>
    </source>
</reference>
<dbReference type="GO" id="GO:0055085">
    <property type="term" value="P:transmembrane transport"/>
    <property type="evidence" value="ECO:0007669"/>
    <property type="project" value="UniProtKB-ARBA"/>
</dbReference>
<dbReference type="STRING" id="758793.BRPE64_CCDS01780"/>
<dbReference type="PROSITE" id="PS50893">
    <property type="entry name" value="ABC_TRANSPORTER_2"/>
    <property type="match status" value="1"/>
</dbReference>
<reference evidence="10 11" key="1">
    <citation type="journal article" date="2013" name="Genome Announc.">
        <title>Complete Genome Sequence of Burkholderia sp. Strain RPE64, Bacterial Symbiont of the Bean Bug Riptortus pedestris.</title>
        <authorList>
            <person name="Shibata T.F."/>
            <person name="Maeda T."/>
            <person name="Nikoh N."/>
            <person name="Yamaguchi K."/>
            <person name="Oshima K."/>
            <person name="Hattori M."/>
            <person name="Nishiyama T."/>
            <person name="Hasebe M."/>
            <person name="Fukatsu T."/>
            <person name="Kikuchi Y."/>
            <person name="Shigenobu S."/>
        </authorList>
    </citation>
    <scope>NUCLEOTIDE SEQUENCE [LARGE SCALE GENOMIC DNA]</scope>
</reference>
<keyword evidence="5" id="KW-0997">Cell inner membrane</keyword>
<dbReference type="PROSITE" id="PS00211">
    <property type="entry name" value="ABC_TRANSPORTER_1"/>
    <property type="match status" value="1"/>
</dbReference>
<evidence type="ECO:0000313" key="11">
    <source>
        <dbReference type="Proteomes" id="UP000013966"/>
    </source>
</evidence>
<evidence type="ECO:0000256" key="6">
    <source>
        <dbReference type="ARBA" id="ARBA00022741"/>
    </source>
</evidence>
<keyword evidence="6" id="KW-0547">Nucleotide-binding</keyword>
<evidence type="ECO:0000256" key="7">
    <source>
        <dbReference type="ARBA" id="ARBA00022840"/>
    </source>
</evidence>
<evidence type="ECO:0000313" key="10">
    <source>
        <dbReference type="EMBL" id="BAN26261.1"/>
    </source>
</evidence>
<dbReference type="InterPro" id="IPR050388">
    <property type="entry name" value="ABC_Ni/Peptide_Import"/>
</dbReference>
<keyword evidence="4" id="KW-1003">Cell membrane</keyword>
<protein>
    <submittedName>
        <fullName evidence="10">Oligopeptide/dipeptide ABC transporter ATPase subunit</fullName>
    </submittedName>
</protein>
<sequence length="363" mass="38837">MNSTLPAVFKIARRSASADTANAPGEVYSGGGRIDPEAVLEIDGLRTEFSGVVVVDDVSLTVRPGRTLAVVGESGSGKSMTFLSALGLVAPPGRVTQGRVLLDGIDIARLSGEAARRVRGASISMIFQDPMTALNPVFTIGEQMTTLLRAHERVSRTAARTRAAELLERVRIPEARARLDAYPHELSGGMRQRVLIAMAVALRPKVVIADEPTTALDVTVQAQILDLLADLQQETGMAMVLITHDLGLVARYAQDVAVMYAGRVVERGSLDRVFGATRHPYTQALFRSIPALDGEPDSALHAIEGSPPDVAALPAGCAFEPRCALGRGRENCCTLRPPLVETDDAAHRSACFHWRSLVTMENA</sequence>
<dbReference type="GO" id="GO:0015833">
    <property type="term" value="P:peptide transport"/>
    <property type="evidence" value="ECO:0007669"/>
    <property type="project" value="InterPro"/>
</dbReference>
<dbReference type="PANTHER" id="PTHR43297:SF2">
    <property type="entry name" value="DIPEPTIDE TRANSPORT ATP-BINDING PROTEIN DPPD"/>
    <property type="match status" value="1"/>
</dbReference>
<evidence type="ECO:0000256" key="8">
    <source>
        <dbReference type="ARBA" id="ARBA00023136"/>
    </source>
</evidence>
<dbReference type="Pfam" id="PF00005">
    <property type="entry name" value="ABC_tran"/>
    <property type="match status" value="1"/>
</dbReference>
<dbReference type="NCBIfam" id="TIGR01727">
    <property type="entry name" value="oligo_HPY"/>
    <property type="match status" value="1"/>
</dbReference>
<dbReference type="HOGENOM" id="CLU_000604_1_23_4"/>
<dbReference type="CDD" id="cd03257">
    <property type="entry name" value="ABC_NikE_OppD_transporters"/>
    <property type="match status" value="1"/>
</dbReference>
<dbReference type="FunFam" id="3.40.50.300:FF:000016">
    <property type="entry name" value="Oligopeptide ABC transporter ATP-binding component"/>
    <property type="match status" value="1"/>
</dbReference>
<dbReference type="SUPFAM" id="SSF52540">
    <property type="entry name" value="P-loop containing nucleoside triphosphate hydrolases"/>
    <property type="match status" value="1"/>
</dbReference>
<dbReference type="Gene3D" id="3.40.50.300">
    <property type="entry name" value="P-loop containing nucleotide triphosphate hydrolases"/>
    <property type="match status" value="1"/>
</dbReference>
<organism evidence="10 11">
    <name type="scientific">Caballeronia insecticola</name>
    <dbReference type="NCBI Taxonomy" id="758793"/>
    <lineage>
        <taxon>Bacteria</taxon>
        <taxon>Pseudomonadati</taxon>
        <taxon>Pseudomonadota</taxon>
        <taxon>Betaproteobacteria</taxon>
        <taxon>Burkholderiales</taxon>
        <taxon>Burkholderiaceae</taxon>
        <taxon>Caballeronia</taxon>
    </lineage>
</organism>
<proteinExistence type="inferred from homology"/>
<dbReference type="KEGG" id="buo:BRPE64_CCDS01780"/>
<dbReference type="InterPro" id="IPR013563">
    <property type="entry name" value="Oligopep_ABC_C"/>
</dbReference>
<dbReference type="Pfam" id="PF08352">
    <property type="entry name" value="oligo_HPY"/>
    <property type="match status" value="1"/>
</dbReference>
<keyword evidence="8" id="KW-0472">Membrane</keyword>
<feature type="domain" description="ABC transporter" evidence="9">
    <location>
        <begin position="40"/>
        <end position="286"/>
    </location>
</feature>
<keyword evidence="3" id="KW-0813">Transport</keyword>
<gene>
    <name evidence="10" type="ORF">BRPE64_CCDS01780</name>
</gene>
<keyword evidence="7" id="KW-0067">ATP-binding</keyword>
<dbReference type="GO" id="GO:0005886">
    <property type="term" value="C:plasma membrane"/>
    <property type="evidence" value="ECO:0007669"/>
    <property type="project" value="UniProtKB-SubCell"/>
</dbReference>
<evidence type="ECO:0000256" key="5">
    <source>
        <dbReference type="ARBA" id="ARBA00022519"/>
    </source>
</evidence>
<dbReference type="PANTHER" id="PTHR43297">
    <property type="entry name" value="OLIGOPEPTIDE TRANSPORT ATP-BINDING PROTEIN APPD"/>
    <property type="match status" value="1"/>
</dbReference>
<dbReference type="GO" id="GO:0005524">
    <property type="term" value="F:ATP binding"/>
    <property type="evidence" value="ECO:0007669"/>
    <property type="project" value="UniProtKB-KW"/>
</dbReference>
<dbReference type="InterPro" id="IPR017871">
    <property type="entry name" value="ABC_transporter-like_CS"/>
</dbReference>
<dbReference type="EMBL" id="AP013060">
    <property type="protein sequence ID" value="BAN26261.1"/>
    <property type="molecule type" value="Genomic_DNA"/>
</dbReference>
<evidence type="ECO:0000256" key="2">
    <source>
        <dbReference type="ARBA" id="ARBA00005417"/>
    </source>
</evidence>
<dbReference type="InterPro" id="IPR003593">
    <property type="entry name" value="AAA+_ATPase"/>
</dbReference>
<dbReference type="RefSeq" id="WP_016346971.1">
    <property type="nucleotide sequence ID" value="NC_021288.1"/>
</dbReference>